<feature type="region of interest" description="Disordered" evidence="1">
    <location>
        <begin position="559"/>
        <end position="597"/>
    </location>
</feature>
<sequence length="646" mass="69965">MGNSFDFELVADDKVTETIQRIDEAVKNLIPQLEQAQDQLKLGGQDSVDNLKVVNDELDEMSKNARKGVQFIGDLVPPIKMVGELGQKFGSMGLKLGGISAAGYGLVKVATGLKEAGENAYSLDVAAKNAGMSVDGLSRLAGAMQIVGADGESARQSVEGLYKLFNDPRWARNDTMLALMSKHGIEIAVKEDGTTDALKTFENAAKIFPKLNSNIQKTLADAMGLDDNALALLREGARLKELLAKSDEFGLTVNPELNDQLTDLDRQITETGAAWDGLKQKFANKVYAALLSDGSIKDGIAGITDLIVNGDEIGVGSALGFNRGDEANKLREMRDDKKMFDSLSWDEQVAVNSGIMTDNLRQKHNTWKAPQNTAAQLQDDIISISKPVFQGYENIPYSEPAKNTLGLRNNNPGNLRVAPNNTGHNKGFATFGSDEDGVSALTRQLLLYGDRGKNTINDVINTYAPPNENNTNAYIQSVSKMTGMDPSQPINFHDPKVLEKIIPAIIKVENGSQPYSPEQISNGVNTAINDDRWKGLRNPTNLQRQRDAYALSNNKLQDETTAQTNSVNQPSEEKQTDSSGINQVQPSILTSEPTRGGVSGIADAIAKAMGDNKMQVEVVLIDEKSGERKTVTGKRGGRVSTSMQYS</sequence>
<feature type="compositionally biased region" description="Polar residues" evidence="1">
    <location>
        <begin position="559"/>
        <end position="570"/>
    </location>
</feature>
<accession>A0A9D7AM02</accession>
<feature type="region of interest" description="Disordered" evidence="1">
    <location>
        <begin position="512"/>
        <end position="540"/>
    </location>
</feature>
<evidence type="ECO:0000313" key="2">
    <source>
        <dbReference type="EMBL" id="MBK5075087.1"/>
    </source>
</evidence>
<name>A0A9D7AM02_9GAMM</name>
<evidence type="ECO:0000256" key="1">
    <source>
        <dbReference type="SAM" id="MobiDB-lite"/>
    </source>
</evidence>
<feature type="compositionally biased region" description="Polar residues" evidence="1">
    <location>
        <begin position="512"/>
        <end position="528"/>
    </location>
</feature>
<evidence type="ECO:0000313" key="3">
    <source>
        <dbReference type="EMBL" id="MBK5178378.1"/>
    </source>
</evidence>
<dbReference type="AlphaFoldDB" id="A0A9D7AM02"/>
<feature type="compositionally biased region" description="Polar residues" evidence="1">
    <location>
        <begin position="577"/>
        <end position="593"/>
    </location>
</feature>
<proteinExistence type="predicted"/>
<dbReference type="Proteomes" id="UP001296969">
    <property type="component" value="Unassembled WGS sequence"/>
</dbReference>
<evidence type="ECO:0000313" key="5">
    <source>
        <dbReference type="Proteomes" id="UP001296969"/>
    </source>
</evidence>
<dbReference type="EMBL" id="JADRCQ010000011">
    <property type="protein sequence ID" value="MBK5075087.1"/>
    <property type="molecule type" value="Genomic_DNA"/>
</dbReference>
<evidence type="ECO:0000313" key="4">
    <source>
        <dbReference type="Proteomes" id="UP000807542"/>
    </source>
</evidence>
<gene>
    <name evidence="3" type="ORF">I2492_18875</name>
    <name evidence="2" type="ORF">I2493_18970</name>
</gene>
<dbReference type="RefSeq" id="WP_228399441.1">
    <property type="nucleotide sequence ID" value="NZ_JADRCP010000011.1"/>
</dbReference>
<reference evidence="3 5" key="1">
    <citation type="submission" date="2020-11" db="EMBL/GenBank/DDBJ databases">
        <title>Insectihabitans protaetiae gen. nov. sp. nov. and Insectihabitans allomyrinae sp. nov., isolated from larvae of Protaetia brevitarsis seulensis and Allomyrina dichotoma, respectively.</title>
        <authorList>
            <person name="Lee S.D."/>
            <person name="Byeon Y.-S."/>
            <person name="Kim S.-M."/>
            <person name="Yang H.L."/>
            <person name="Kim I.S."/>
        </authorList>
    </citation>
    <scope>NUCLEOTIDE SEQUENCE</scope>
    <source>
        <strain evidence="3">CWB-B4</strain>
        <strain evidence="2 5">CWB-B43</strain>
    </source>
</reference>
<comment type="caution">
    <text evidence="3">The sequence shown here is derived from an EMBL/GenBank/DDBJ whole genome shotgun (WGS) entry which is preliminary data.</text>
</comment>
<protein>
    <submittedName>
        <fullName evidence="3">Uncharacterized protein</fullName>
    </submittedName>
</protein>
<keyword evidence="5" id="KW-1185">Reference proteome</keyword>
<dbReference type="Proteomes" id="UP000807542">
    <property type="component" value="Unassembled WGS sequence"/>
</dbReference>
<organism evidence="3 4">
    <name type="scientific">Limnobaculum xujianqingii</name>
    <dbReference type="NCBI Taxonomy" id="2738837"/>
    <lineage>
        <taxon>Bacteria</taxon>
        <taxon>Pseudomonadati</taxon>
        <taxon>Pseudomonadota</taxon>
        <taxon>Gammaproteobacteria</taxon>
        <taxon>Enterobacterales</taxon>
        <taxon>Budviciaceae</taxon>
        <taxon>Limnobaculum</taxon>
    </lineage>
</organism>
<dbReference type="EMBL" id="JADRCP010000011">
    <property type="protein sequence ID" value="MBK5178378.1"/>
    <property type="molecule type" value="Genomic_DNA"/>
</dbReference>